<comment type="caution">
    <text evidence="2">The sequence shown here is derived from an EMBL/GenBank/DDBJ whole genome shotgun (WGS) entry which is preliminary data.</text>
</comment>
<dbReference type="Proteomes" id="UP001501470">
    <property type="component" value="Unassembled WGS sequence"/>
</dbReference>
<dbReference type="EMBL" id="BAAAQD010000004">
    <property type="protein sequence ID" value="GAA1511096.1"/>
    <property type="molecule type" value="Genomic_DNA"/>
</dbReference>
<evidence type="ECO:0008006" key="4">
    <source>
        <dbReference type="Google" id="ProtNLM"/>
    </source>
</evidence>
<proteinExistence type="predicted"/>
<reference evidence="2 3" key="1">
    <citation type="journal article" date="2019" name="Int. J. Syst. Evol. Microbiol.">
        <title>The Global Catalogue of Microorganisms (GCM) 10K type strain sequencing project: providing services to taxonomists for standard genome sequencing and annotation.</title>
        <authorList>
            <consortium name="The Broad Institute Genomics Platform"/>
            <consortium name="The Broad Institute Genome Sequencing Center for Infectious Disease"/>
            <person name="Wu L."/>
            <person name="Ma J."/>
        </authorList>
    </citation>
    <scope>NUCLEOTIDE SEQUENCE [LARGE SCALE GENOMIC DNA]</scope>
    <source>
        <strain evidence="2 3">JCM 15933</strain>
    </source>
</reference>
<organism evidence="2 3">
    <name type="scientific">Dactylosporangium maewongense</name>
    <dbReference type="NCBI Taxonomy" id="634393"/>
    <lineage>
        <taxon>Bacteria</taxon>
        <taxon>Bacillati</taxon>
        <taxon>Actinomycetota</taxon>
        <taxon>Actinomycetes</taxon>
        <taxon>Micromonosporales</taxon>
        <taxon>Micromonosporaceae</taxon>
        <taxon>Dactylosporangium</taxon>
    </lineage>
</organism>
<evidence type="ECO:0000256" key="1">
    <source>
        <dbReference type="SAM" id="MobiDB-lite"/>
    </source>
</evidence>
<evidence type="ECO:0000313" key="3">
    <source>
        <dbReference type="Proteomes" id="UP001501470"/>
    </source>
</evidence>
<name>A0ABN2A4B0_9ACTN</name>
<protein>
    <recommendedName>
        <fullName evidence="4">AbrB family transcriptional regulator</fullName>
    </recommendedName>
</protein>
<keyword evidence="3" id="KW-1185">Reference proteome</keyword>
<gene>
    <name evidence="2" type="ORF">GCM10009827_026610</name>
</gene>
<feature type="compositionally biased region" description="Pro residues" evidence="1">
    <location>
        <begin position="8"/>
        <end position="24"/>
    </location>
</feature>
<sequence>MIAALIPAPLPRPRPQPPPLPSLPDPRTSPTQALPALDIARLDRSGRVSARLLLERLGWGPCQQLRTDVAERTILIWPDDAGAVLVGARGDLTLPAAVRQMCAIETGDLVVLAADLHRGLLAVHPAETVARLLADLHVRLITDGHGR</sequence>
<feature type="region of interest" description="Disordered" evidence="1">
    <location>
        <begin position="1"/>
        <end position="31"/>
    </location>
</feature>
<evidence type="ECO:0000313" key="2">
    <source>
        <dbReference type="EMBL" id="GAA1511096.1"/>
    </source>
</evidence>
<accession>A0ABN2A4B0</accession>